<gene>
    <name evidence="1" type="ORF">LTRI10_LOCUS7910</name>
</gene>
<name>A0AAV2CVB2_9ROSI</name>
<sequence length="121" mass="13212">MSTTLLFECPPQDFLKINFDAAIQASGSSSKLVVCGFDRHVLLALGVQHQGISDPYLAELLAAREAIYFSTSISLSRVIIEDDAEVVIHQLNLGVVEDSTGGPLMRDCLLSFESFSQCIEF</sequence>
<protein>
    <recommendedName>
        <fullName evidence="3">RNase H type-1 domain-containing protein</fullName>
    </recommendedName>
</protein>
<accession>A0AAV2CVB2</accession>
<evidence type="ECO:0000313" key="1">
    <source>
        <dbReference type="EMBL" id="CAL1360474.1"/>
    </source>
</evidence>
<evidence type="ECO:0000313" key="2">
    <source>
        <dbReference type="Proteomes" id="UP001497516"/>
    </source>
</evidence>
<dbReference type="EMBL" id="OZ034814">
    <property type="protein sequence ID" value="CAL1360474.1"/>
    <property type="molecule type" value="Genomic_DNA"/>
</dbReference>
<evidence type="ECO:0008006" key="3">
    <source>
        <dbReference type="Google" id="ProtNLM"/>
    </source>
</evidence>
<dbReference type="Proteomes" id="UP001497516">
    <property type="component" value="Chromosome 10"/>
</dbReference>
<keyword evidence="2" id="KW-1185">Reference proteome</keyword>
<reference evidence="1 2" key="1">
    <citation type="submission" date="2024-04" db="EMBL/GenBank/DDBJ databases">
        <authorList>
            <person name="Fracassetti M."/>
        </authorList>
    </citation>
    <scope>NUCLEOTIDE SEQUENCE [LARGE SCALE GENOMIC DNA]</scope>
</reference>
<proteinExistence type="predicted"/>
<dbReference type="AlphaFoldDB" id="A0AAV2CVB2"/>
<organism evidence="1 2">
    <name type="scientific">Linum trigynum</name>
    <dbReference type="NCBI Taxonomy" id="586398"/>
    <lineage>
        <taxon>Eukaryota</taxon>
        <taxon>Viridiplantae</taxon>
        <taxon>Streptophyta</taxon>
        <taxon>Embryophyta</taxon>
        <taxon>Tracheophyta</taxon>
        <taxon>Spermatophyta</taxon>
        <taxon>Magnoliopsida</taxon>
        <taxon>eudicotyledons</taxon>
        <taxon>Gunneridae</taxon>
        <taxon>Pentapetalae</taxon>
        <taxon>rosids</taxon>
        <taxon>fabids</taxon>
        <taxon>Malpighiales</taxon>
        <taxon>Linaceae</taxon>
        <taxon>Linum</taxon>
    </lineage>
</organism>